<gene>
    <name evidence="2" type="ORF">ZEAMMB73_Zm00001d021153</name>
</gene>
<keyword evidence="2" id="KW-0378">Hydrolase</keyword>
<evidence type="ECO:0000313" key="2">
    <source>
        <dbReference type="EMBL" id="ONM56396.1"/>
    </source>
</evidence>
<dbReference type="AlphaFoldDB" id="A0A1D6I8M5"/>
<dbReference type="InParanoid" id="A0A1D6I8M5"/>
<feature type="compositionally biased region" description="Basic and acidic residues" evidence="1">
    <location>
        <begin position="1"/>
        <end position="12"/>
    </location>
</feature>
<dbReference type="GO" id="GO:0016787">
    <property type="term" value="F:hydrolase activity"/>
    <property type="evidence" value="ECO:0007669"/>
    <property type="project" value="UniProtKB-KW"/>
</dbReference>
<dbReference type="EMBL" id="CM007650">
    <property type="protein sequence ID" value="ONM56396.1"/>
    <property type="molecule type" value="Genomic_DNA"/>
</dbReference>
<reference evidence="2" key="1">
    <citation type="submission" date="2015-12" db="EMBL/GenBank/DDBJ databases">
        <title>Update maize B73 reference genome by single molecule sequencing technologies.</title>
        <authorList>
            <consortium name="Maize Genome Sequencing Project"/>
            <person name="Ware D."/>
        </authorList>
    </citation>
    <scope>NUCLEOTIDE SEQUENCE [LARGE SCALE GENOMIC DNA]</scope>
    <source>
        <tissue evidence="2">Seedling</tissue>
    </source>
</reference>
<name>A0A1D6I8M5_MAIZE</name>
<dbReference type="InterPro" id="IPR027417">
    <property type="entry name" value="P-loop_NTPase"/>
</dbReference>
<evidence type="ECO:0000256" key="1">
    <source>
        <dbReference type="SAM" id="MobiDB-lite"/>
    </source>
</evidence>
<proteinExistence type="predicted"/>
<accession>A0A1D6I8M5</accession>
<organism evidence="2">
    <name type="scientific">Zea mays</name>
    <name type="common">Maize</name>
    <dbReference type="NCBI Taxonomy" id="4577"/>
    <lineage>
        <taxon>Eukaryota</taxon>
        <taxon>Viridiplantae</taxon>
        <taxon>Streptophyta</taxon>
        <taxon>Embryophyta</taxon>
        <taxon>Tracheophyta</taxon>
        <taxon>Spermatophyta</taxon>
        <taxon>Magnoliopsida</taxon>
        <taxon>Liliopsida</taxon>
        <taxon>Poales</taxon>
        <taxon>Poaceae</taxon>
        <taxon>PACMAD clade</taxon>
        <taxon>Panicoideae</taxon>
        <taxon>Andropogonodae</taxon>
        <taxon>Andropogoneae</taxon>
        <taxon>Tripsacinae</taxon>
        <taxon>Zea</taxon>
    </lineage>
</organism>
<feature type="region of interest" description="Disordered" evidence="1">
    <location>
        <begin position="1"/>
        <end position="20"/>
    </location>
</feature>
<sequence length="336" mass="37570">MGGVGDDDHHGGSTDLGIASSNTRGKNLAVSRDQGAVQMPTIIVSVDLECSCCRAKIEKVLNRIQESQPLSRYKPGDWIEGVGGAKAGHFVLPEVTTLLLVGPRGSGKSTLVNRITRVFDKDDDPFAPDRAQVSCNSKSNGTMFLREYPIPRNSSVVCIYDTRGWSNNLEKNFKMLHQWMTKGISHGETTMWDDDEGNKIGNMKPLGRQYSFLRYKIRKVNFVIFVVDGVAVLESMDDSNKGYTEILRQTFMYPFLSIGDDKPVVVVTHGDRLLIQQRVHVQAELAELLDIPAQQIYDIPGSNDDQTDMVVLDMLHYCVQHAEQNLPVKLNYHLEV</sequence>
<dbReference type="PANTHER" id="PTHR14241">
    <property type="entry name" value="INTERFERON-INDUCED PROTEIN 44"/>
    <property type="match status" value="1"/>
</dbReference>
<dbReference type="FunCoup" id="A0A1D6I8M5">
    <property type="interactions" value="751"/>
</dbReference>
<dbReference type="PANTHER" id="PTHR14241:SF32">
    <property type="entry name" value="VWFA DOMAIN-CONTAINING PROTEIN-RELATED"/>
    <property type="match status" value="1"/>
</dbReference>
<dbReference type="Gene3D" id="3.40.50.300">
    <property type="entry name" value="P-loop containing nucleotide triphosphate hydrolases"/>
    <property type="match status" value="1"/>
</dbReference>
<protein>
    <submittedName>
        <fullName evidence="2">p-loop containing nucleoside triphosphate hydrolase superfamily protein</fullName>
    </submittedName>
</protein>
<dbReference type="SUPFAM" id="SSF52540">
    <property type="entry name" value="P-loop containing nucleoside triphosphate hydrolases"/>
    <property type="match status" value="1"/>
</dbReference>
<dbReference type="ExpressionAtlas" id="A0A1D6I8M5">
    <property type="expression patterns" value="baseline and differential"/>
</dbReference>